<evidence type="ECO:0000313" key="2">
    <source>
        <dbReference type="WBParaSite" id="JU765_v2.g6818.t1"/>
    </source>
</evidence>
<protein>
    <submittedName>
        <fullName evidence="2">Transposase</fullName>
    </submittedName>
</protein>
<sequence length="149" mass="17607">MAQRHDISLEDRQRMVELGLSRRKVAERYKVSPGLVRHLISKKEKGLDLTPMNPLLLINEKKIRKKKRIEEFCKSNRENKWRKGKKIISDDQKEEIIRELINAHKTEPSKDEIICNDKSGFDEHKVDFEQARIQKTEDVGPSFTQKIEE</sequence>
<name>A0AC34RGT0_9BILA</name>
<dbReference type="WBParaSite" id="JU765_v2.g6818.t1">
    <property type="protein sequence ID" value="JU765_v2.g6818.t1"/>
    <property type="gene ID" value="JU765_v2.g6818"/>
</dbReference>
<reference evidence="2" key="1">
    <citation type="submission" date="2022-11" db="UniProtKB">
        <authorList>
            <consortium name="WormBaseParasite"/>
        </authorList>
    </citation>
    <scope>IDENTIFICATION</scope>
</reference>
<accession>A0AC34RGT0</accession>
<dbReference type="Proteomes" id="UP000887576">
    <property type="component" value="Unplaced"/>
</dbReference>
<organism evidence="1 2">
    <name type="scientific">Panagrolaimus sp. JU765</name>
    <dbReference type="NCBI Taxonomy" id="591449"/>
    <lineage>
        <taxon>Eukaryota</taxon>
        <taxon>Metazoa</taxon>
        <taxon>Ecdysozoa</taxon>
        <taxon>Nematoda</taxon>
        <taxon>Chromadorea</taxon>
        <taxon>Rhabditida</taxon>
        <taxon>Tylenchina</taxon>
        <taxon>Panagrolaimomorpha</taxon>
        <taxon>Panagrolaimoidea</taxon>
        <taxon>Panagrolaimidae</taxon>
        <taxon>Panagrolaimus</taxon>
    </lineage>
</organism>
<evidence type="ECO:0000313" key="1">
    <source>
        <dbReference type="Proteomes" id="UP000887576"/>
    </source>
</evidence>
<proteinExistence type="predicted"/>